<dbReference type="InterPro" id="IPR018365">
    <property type="entry name" value="Cell_cycle_FtsW-rel_CS"/>
</dbReference>
<dbReference type="AlphaFoldDB" id="A0A645F996"/>
<proteinExistence type="predicted"/>
<comment type="caution">
    <text evidence="7">The sequence shown here is derived from an EMBL/GenBank/DDBJ whole genome shotgun (WGS) entry which is preliminary data.</text>
</comment>
<dbReference type="GO" id="GO:0015648">
    <property type="term" value="F:lipid-linked peptidoglycan transporter activity"/>
    <property type="evidence" value="ECO:0007669"/>
    <property type="project" value="TreeGrafter"/>
</dbReference>
<keyword evidence="3" id="KW-0133">Cell shape</keyword>
<feature type="transmembrane region" description="Helical" evidence="6">
    <location>
        <begin position="78"/>
        <end position="105"/>
    </location>
</feature>
<keyword evidence="7" id="KW-0328">Glycosyltransferase</keyword>
<sequence length="138" mass="15499">MHQSKIAIGSGGLFGKGFLQGTQTKYNFVPEQSTDFIFCTIGEEWGFVGSAILISLYLILIIRIINSAEKQKDAFIRIYGYSLASVIFMHFLINIGMTIGLMPVIGIPLPFVSYGGSSLWSFTVFLFVFIRLDLDRRR</sequence>
<dbReference type="NCBIfam" id="NF037961">
    <property type="entry name" value="RodA_shape"/>
    <property type="match status" value="1"/>
</dbReference>
<dbReference type="InterPro" id="IPR001182">
    <property type="entry name" value="FtsW/RodA"/>
</dbReference>
<dbReference type="PANTHER" id="PTHR30474">
    <property type="entry name" value="CELL CYCLE PROTEIN"/>
    <property type="match status" value="1"/>
</dbReference>
<keyword evidence="5 6" id="KW-0472">Membrane</keyword>
<organism evidence="7">
    <name type="scientific">bioreactor metagenome</name>
    <dbReference type="NCBI Taxonomy" id="1076179"/>
    <lineage>
        <taxon>unclassified sequences</taxon>
        <taxon>metagenomes</taxon>
        <taxon>ecological metagenomes</taxon>
    </lineage>
</organism>
<evidence type="ECO:0000256" key="5">
    <source>
        <dbReference type="ARBA" id="ARBA00023136"/>
    </source>
</evidence>
<evidence type="ECO:0000256" key="4">
    <source>
        <dbReference type="ARBA" id="ARBA00022989"/>
    </source>
</evidence>
<dbReference type="Pfam" id="PF01098">
    <property type="entry name" value="FTSW_RODA_SPOVE"/>
    <property type="match status" value="1"/>
</dbReference>
<dbReference type="GO" id="GO:0016757">
    <property type="term" value="F:glycosyltransferase activity"/>
    <property type="evidence" value="ECO:0007669"/>
    <property type="project" value="UniProtKB-KW"/>
</dbReference>
<evidence type="ECO:0000313" key="7">
    <source>
        <dbReference type="EMBL" id="MPN10955.1"/>
    </source>
</evidence>
<evidence type="ECO:0000256" key="1">
    <source>
        <dbReference type="ARBA" id="ARBA00004141"/>
    </source>
</evidence>
<keyword evidence="7" id="KW-0808">Transferase</keyword>
<accession>A0A645F996</accession>
<gene>
    <name evidence="7" type="primary">mrdB_22</name>
    <name evidence="7" type="ORF">SDC9_158253</name>
</gene>
<dbReference type="GO" id="GO:0005886">
    <property type="term" value="C:plasma membrane"/>
    <property type="evidence" value="ECO:0007669"/>
    <property type="project" value="TreeGrafter"/>
</dbReference>
<comment type="subcellular location">
    <subcellularLocation>
        <location evidence="1">Membrane</location>
        <topology evidence="1">Multi-pass membrane protein</topology>
    </subcellularLocation>
</comment>
<evidence type="ECO:0000256" key="3">
    <source>
        <dbReference type="ARBA" id="ARBA00022960"/>
    </source>
</evidence>
<dbReference type="GO" id="GO:0008360">
    <property type="term" value="P:regulation of cell shape"/>
    <property type="evidence" value="ECO:0007669"/>
    <property type="project" value="UniProtKB-KW"/>
</dbReference>
<dbReference type="PANTHER" id="PTHR30474:SF1">
    <property type="entry name" value="PEPTIDOGLYCAN GLYCOSYLTRANSFERASE MRDB"/>
    <property type="match status" value="1"/>
</dbReference>
<dbReference type="EC" id="2.4.1.129" evidence="7"/>
<reference evidence="7" key="1">
    <citation type="submission" date="2019-08" db="EMBL/GenBank/DDBJ databases">
        <authorList>
            <person name="Kucharzyk K."/>
            <person name="Murdoch R.W."/>
            <person name="Higgins S."/>
            <person name="Loffler F."/>
        </authorList>
    </citation>
    <scope>NUCLEOTIDE SEQUENCE</scope>
</reference>
<dbReference type="GO" id="GO:0032153">
    <property type="term" value="C:cell division site"/>
    <property type="evidence" value="ECO:0007669"/>
    <property type="project" value="TreeGrafter"/>
</dbReference>
<evidence type="ECO:0000256" key="6">
    <source>
        <dbReference type="SAM" id="Phobius"/>
    </source>
</evidence>
<dbReference type="EMBL" id="VSSQ01057141">
    <property type="protein sequence ID" value="MPN10955.1"/>
    <property type="molecule type" value="Genomic_DNA"/>
</dbReference>
<name>A0A645F996_9ZZZZ</name>
<evidence type="ECO:0000256" key="2">
    <source>
        <dbReference type="ARBA" id="ARBA00022692"/>
    </source>
</evidence>
<dbReference type="GO" id="GO:0051301">
    <property type="term" value="P:cell division"/>
    <property type="evidence" value="ECO:0007669"/>
    <property type="project" value="InterPro"/>
</dbReference>
<keyword evidence="2 6" id="KW-0812">Transmembrane</keyword>
<dbReference type="PROSITE" id="PS00428">
    <property type="entry name" value="FTSW_RODA_SPOVE"/>
    <property type="match status" value="1"/>
</dbReference>
<feature type="transmembrane region" description="Helical" evidence="6">
    <location>
        <begin position="45"/>
        <end position="66"/>
    </location>
</feature>
<protein>
    <submittedName>
        <fullName evidence="7">Peptidoglycan glycosyltransferase MrdB</fullName>
        <ecNumber evidence="7">2.4.1.129</ecNumber>
    </submittedName>
</protein>
<keyword evidence="4 6" id="KW-1133">Transmembrane helix</keyword>
<feature type="transmembrane region" description="Helical" evidence="6">
    <location>
        <begin position="111"/>
        <end position="132"/>
    </location>
</feature>